<dbReference type="RefSeq" id="XP_025854653.1">
    <property type="nucleotide sequence ID" value="XM_025998868.2"/>
</dbReference>
<evidence type="ECO:0000313" key="7">
    <source>
        <dbReference type="RefSeq" id="XP_025854653.1"/>
    </source>
</evidence>
<dbReference type="Pfam" id="PF01204">
    <property type="entry name" value="Trehalase"/>
    <property type="match status" value="1"/>
</dbReference>
<dbReference type="KEGG" id="vvp:112920222"/>
<dbReference type="InterPro" id="IPR012341">
    <property type="entry name" value="6hp_glycosidase-like_sf"/>
</dbReference>
<reference key="1">
    <citation type="submission" date="2019-01" db="UniProtKB">
        <authorList>
            <consortium name="RefSeq"/>
        </authorList>
    </citation>
    <scope>IDENTIFICATION</scope>
</reference>
<evidence type="ECO:0000313" key="6">
    <source>
        <dbReference type="Proteomes" id="UP001652641"/>
    </source>
</evidence>
<evidence type="ECO:0000256" key="2">
    <source>
        <dbReference type="ARBA" id="ARBA00005615"/>
    </source>
</evidence>
<sequence length="106" mass="12064">MEGLLLSEMPRTVKGMLQNFLELVRIYGHVPNGARVYYLQRSQPPLLTLMMDRYVSHTNDTAFLRDSIGTLALELDFWTQNRTVSVSSGGKSYVLNHYAVPYVGPR</sequence>
<dbReference type="InterPro" id="IPR001661">
    <property type="entry name" value="Glyco_hydro_37"/>
</dbReference>
<dbReference type="GeneID" id="112920222"/>
<comment type="similarity">
    <text evidence="2 5">Belongs to the glycosyl hydrolase 37 family.</text>
</comment>
<dbReference type="PANTHER" id="PTHR23403">
    <property type="entry name" value="TREHALASE"/>
    <property type="match status" value="1"/>
</dbReference>
<evidence type="ECO:0000256" key="3">
    <source>
        <dbReference type="ARBA" id="ARBA00012757"/>
    </source>
</evidence>
<gene>
    <name evidence="7" type="primary">LOC112920222</name>
</gene>
<dbReference type="PRINTS" id="PR00744">
    <property type="entry name" value="GLHYDRLASE37"/>
</dbReference>
<keyword evidence="5" id="KW-0326">Glycosidase</keyword>
<reference evidence="7" key="2">
    <citation type="submission" date="2025-08" db="UniProtKB">
        <authorList>
            <consortium name="RefSeq"/>
        </authorList>
    </citation>
    <scope>IDENTIFICATION</scope>
    <source>
        <tissue evidence="7">Cell line</tissue>
    </source>
</reference>
<proteinExistence type="inferred from homology"/>
<dbReference type="InterPro" id="IPR008928">
    <property type="entry name" value="6-hairpin_glycosidase_sf"/>
</dbReference>
<dbReference type="GO" id="GO:0005993">
    <property type="term" value="P:trehalose catabolic process"/>
    <property type="evidence" value="ECO:0007669"/>
    <property type="project" value="TreeGrafter"/>
</dbReference>
<dbReference type="AlphaFoldDB" id="A0A3Q7SEM1"/>
<protein>
    <recommendedName>
        <fullName evidence="4 5">Trehalase</fullName>
        <ecNumber evidence="3 5">3.2.1.28</ecNumber>
    </recommendedName>
    <alternativeName>
        <fullName evidence="5">Alpha-trehalose glucohydrolase</fullName>
    </alternativeName>
</protein>
<dbReference type="GO" id="GO:0004555">
    <property type="term" value="F:alpha,alpha-trehalase activity"/>
    <property type="evidence" value="ECO:0007669"/>
    <property type="project" value="UniProtKB-EC"/>
</dbReference>
<dbReference type="Proteomes" id="UP001652641">
    <property type="component" value="Chromosome 12"/>
</dbReference>
<dbReference type="PANTHER" id="PTHR23403:SF1">
    <property type="entry name" value="TREHALASE"/>
    <property type="match status" value="1"/>
</dbReference>
<organism evidence="6 7">
    <name type="scientific">Vulpes vulpes</name>
    <name type="common">Red fox</name>
    <dbReference type="NCBI Taxonomy" id="9627"/>
    <lineage>
        <taxon>Eukaryota</taxon>
        <taxon>Metazoa</taxon>
        <taxon>Chordata</taxon>
        <taxon>Craniata</taxon>
        <taxon>Vertebrata</taxon>
        <taxon>Euteleostomi</taxon>
        <taxon>Mammalia</taxon>
        <taxon>Eutheria</taxon>
        <taxon>Laurasiatheria</taxon>
        <taxon>Carnivora</taxon>
        <taxon>Caniformia</taxon>
        <taxon>Canidae</taxon>
        <taxon>Vulpes</taxon>
    </lineage>
</organism>
<dbReference type="SUPFAM" id="SSF48208">
    <property type="entry name" value="Six-hairpin glycosidases"/>
    <property type="match status" value="1"/>
</dbReference>
<dbReference type="EC" id="3.2.1.28" evidence="3 5"/>
<keyword evidence="6" id="KW-1185">Reference proteome</keyword>
<evidence type="ECO:0000256" key="1">
    <source>
        <dbReference type="ARBA" id="ARBA00001576"/>
    </source>
</evidence>
<accession>A0A3Q7SEM1</accession>
<name>A0A3Q7SEM1_VULVU</name>
<evidence type="ECO:0000256" key="4">
    <source>
        <dbReference type="ARBA" id="ARBA00019905"/>
    </source>
</evidence>
<evidence type="ECO:0000256" key="5">
    <source>
        <dbReference type="RuleBase" id="RU361180"/>
    </source>
</evidence>
<keyword evidence="5" id="KW-0378">Hydrolase</keyword>
<dbReference type="Gene3D" id="1.50.10.10">
    <property type="match status" value="1"/>
</dbReference>
<comment type="catalytic activity">
    <reaction evidence="1 5">
        <text>alpha,alpha-trehalose + H2O = alpha-D-glucose + beta-D-glucose</text>
        <dbReference type="Rhea" id="RHEA:32675"/>
        <dbReference type="ChEBI" id="CHEBI:15377"/>
        <dbReference type="ChEBI" id="CHEBI:15903"/>
        <dbReference type="ChEBI" id="CHEBI:16551"/>
        <dbReference type="ChEBI" id="CHEBI:17925"/>
        <dbReference type="EC" id="3.2.1.28"/>
    </reaction>
</comment>